<dbReference type="EMBL" id="CP132970">
    <property type="protein sequence ID" value="XBW03498.1"/>
    <property type="molecule type" value="Genomic_DNA"/>
</dbReference>
<evidence type="ECO:0000256" key="1">
    <source>
        <dbReference type="SAM" id="Phobius"/>
    </source>
</evidence>
<keyword evidence="1" id="KW-0472">Membrane</keyword>
<sequence length="85" mass="8858">MTVVLMLGALVLLAGFVWTRTVTEPAVKLAALAVQACGALMLGAAALASASSWTAKLPILLSSAILLAACTYAYRRARQYSQNSD</sequence>
<keyword evidence="1" id="KW-0812">Transmembrane</keyword>
<organism evidence="2">
    <name type="scientific">Rhodococcus sp. D-6</name>
    <dbReference type="NCBI Taxonomy" id="1387842"/>
    <lineage>
        <taxon>Bacteria</taxon>
        <taxon>Bacillati</taxon>
        <taxon>Actinomycetota</taxon>
        <taxon>Actinomycetes</taxon>
        <taxon>Mycobacteriales</taxon>
        <taxon>Nocardiaceae</taxon>
        <taxon>Rhodococcus</taxon>
    </lineage>
</organism>
<dbReference type="KEGG" id="rhox:RBB84_19760"/>
<accession>A0AAU7UUR1</accession>
<proteinExistence type="predicted"/>
<reference evidence="2" key="1">
    <citation type="submission" date="2023-08" db="EMBL/GenBank/DDBJ databases">
        <title>The novel hydrolase IpcH responsible for the initial isoprocarb degradation step in Rhodococcus sp. D-6.</title>
        <authorList>
            <person name="Zhu Q."/>
        </authorList>
    </citation>
    <scope>NUCLEOTIDE SEQUENCE</scope>
    <source>
        <strain evidence="2">D-6</strain>
    </source>
</reference>
<protein>
    <submittedName>
        <fullName evidence="2">Uncharacterized protein</fullName>
    </submittedName>
</protein>
<feature type="transmembrane region" description="Helical" evidence="1">
    <location>
        <begin position="29"/>
        <end position="50"/>
    </location>
</feature>
<evidence type="ECO:0000313" key="2">
    <source>
        <dbReference type="EMBL" id="XBW03498.1"/>
    </source>
</evidence>
<dbReference type="AlphaFoldDB" id="A0AAU7UUR1"/>
<dbReference type="RefSeq" id="WP_350246607.1">
    <property type="nucleotide sequence ID" value="NZ_CP132970.1"/>
</dbReference>
<gene>
    <name evidence="2" type="ORF">RBB84_19760</name>
</gene>
<keyword evidence="1" id="KW-1133">Transmembrane helix</keyword>
<feature type="transmembrane region" description="Helical" evidence="1">
    <location>
        <begin position="57"/>
        <end position="74"/>
    </location>
</feature>
<name>A0AAU7UUR1_9NOCA</name>